<dbReference type="InterPro" id="IPR028051">
    <property type="entry name" value="CheX-like_dom"/>
</dbReference>
<organism evidence="3 4">
    <name type="scientific">Sulfuricurvum kujiense</name>
    <dbReference type="NCBI Taxonomy" id="148813"/>
    <lineage>
        <taxon>Bacteria</taxon>
        <taxon>Pseudomonadati</taxon>
        <taxon>Campylobacterota</taxon>
        <taxon>Epsilonproteobacteria</taxon>
        <taxon>Campylobacterales</taxon>
        <taxon>Sulfurimonadaceae</taxon>
        <taxon>Sulfuricurvum</taxon>
    </lineage>
</organism>
<dbReference type="InterPro" id="IPR028976">
    <property type="entry name" value="CheC-like_sf"/>
</dbReference>
<proteinExistence type="predicted"/>
<dbReference type="SUPFAM" id="SSF103039">
    <property type="entry name" value="CheC-like"/>
    <property type="match status" value="1"/>
</dbReference>
<keyword evidence="1" id="KW-0145">Chemotaxis</keyword>
<dbReference type="AlphaFoldDB" id="A0A2D3WD21"/>
<dbReference type="Proteomes" id="UP000228859">
    <property type="component" value="Unassembled WGS sequence"/>
</dbReference>
<evidence type="ECO:0000256" key="1">
    <source>
        <dbReference type="ARBA" id="ARBA00022500"/>
    </source>
</evidence>
<dbReference type="Pfam" id="PF13690">
    <property type="entry name" value="CheX"/>
    <property type="match status" value="1"/>
</dbReference>
<evidence type="ECO:0000313" key="3">
    <source>
        <dbReference type="EMBL" id="DAB37795.1"/>
    </source>
</evidence>
<dbReference type="EMBL" id="DLUI01000133">
    <property type="protein sequence ID" value="DAB37795.1"/>
    <property type="molecule type" value="Genomic_DNA"/>
</dbReference>
<comment type="caution">
    <text evidence="3">The sequence shown here is derived from an EMBL/GenBank/DDBJ whole genome shotgun (WGS) entry which is preliminary data.</text>
</comment>
<feature type="domain" description="Chemotaxis phosphatase CheX-like" evidence="2">
    <location>
        <begin position="44"/>
        <end position="129"/>
    </location>
</feature>
<name>A0A2D3WD21_9BACT</name>
<sequence length="141" mass="15558">MLPIIVEAATNFCIHQIRLPYDLVPTSAKKRTLLAYIDIETTNGESHRAYIGCDAMLIQSIAEIFLGEDESDEQTLIDMLLETTNMIVGSAKVLASELYETTMTIATPFVLSHEEIASLHLDDVQCIGIDGGEMTIALQRL</sequence>
<dbReference type="Gene3D" id="3.40.1550.10">
    <property type="entry name" value="CheC-like"/>
    <property type="match status" value="1"/>
</dbReference>
<reference evidence="3 4" key="1">
    <citation type="journal article" date="2017" name="Front. Microbiol.">
        <title>Comparative Genomic Analysis of the Class Epsilonproteobacteria and Proposed Reclassification to Epsilonbacteraeota (phyl. nov.).</title>
        <authorList>
            <person name="Waite D.W."/>
            <person name="Vanwonterghem I."/>
            <person name="Rinke C."/>
            <person name="Parks D.H."/>
            <person name="Zhang Y."/>
            <person name="Takai K."/>
            <person name="Sievert S.M."/>
            <person name="Simon J."/>
            <person name="Campbell B.J."/>
            <person name="Hanson T.E."/>
            <person name="Woyke T."/>
            <person name="Klotz M.G."/>
            <person name="Hugenholtz P."/>
        </authorList>
    </citation>
    <scope>NUCLEOTIDE SEQUENCE [LARGE SCALE GENOMIC DNA]</scope>
    <source>
        <strain evidence="3">UBA12443</strain>
    </source>
</reference>
<dbReference type="GO" id="GO:0006935">
    <property type="term" value="P:chemotaxis"/>
    <property type="evidence" value="ECO:0007669"/>
    <property type="project" value="UniProtKB-KW"/>
</dbReference>
<protein>
    <submittedName>
        <fullName evidence="3">Chemotaxis protein CheX</fullName>
    </submittedName>
</protein>
<accession>A0A2D3WD21</accession>
<dbReference type="RefSeq" id="WP_294896775.1">
    <property type="nucleotide sequence ID" value="NZ_DLUI01000133.1"/>
</dbReference>
<gene>
    <name evidence="3" type="ORF">CFH83_09320</name>
</gene>
<evidence type="ECO:0000259" key="2">
    <source>
        <dbReference type="Pfam" id="PF13690"/>
    </source>
</evidence>
<evidence type="ECO:0000313" key="4">
    <source>
        <dbReference type="Proteomes" id="UP000228859"/>
    </source>
</evidence>